<protein>
    <submittedName>
        <fullName evidence="1">Uncharacterized protein</fullName>
    </submittedName>
</protein>
<dbReference type="Proteomes" id="UP000246635">
    <property type="component" value="Unassembled WGS sequence"/>
</dbReference>
<evidence type="ECO:0000313" key="2">
    <source>
        <dbReference type="Proteomes" id="UP000246635"/>
    </source>
</evidence>
<gene>
    <name evidence="1" type="ORF">DFQ01_12545</name>
</gene>
<evidence type="ECO:0000313" key="1">
    <source>
        <dbReference type="EMBL" id="PWV95700.1"/>
    </source>
</evidence>
<organism evidence="1 2">
    <name type="scientific">Paenibacillus cellulosilyticus</name>
    <dbReference type="NCBI Taxonomy" id="375489"/>
    <lineage>
        <taxon>Bacteria</taxon>
        <taxon>Bacillati</taxon>
        <taxon>Bacillota</taxon>
        <taxon>Bacilli</taxon>
        <taxon>Bacillales</taxon>
        <taxon>Paenibacillaceae</taxon>
        <taxon>Paenibacillus</taxon>
    </lineage>
</organism>
<comment type="caution">
    <text evidence="1">The sequence shown here is derived from an EMBL/GenBank/DDBJ whole genome shotgun (WGS) entry which is preliminary data.</text>
</comment>
<dbReference type="OrthoDB" id="2626391at2"/>
<sequence length="108" mass="11618">MKHRSIGLVSIVAGIGVLASQLFHHPVNKVYVYPPEAKLEAYPDVVQTSTSELIINGCSIPHKTFSVEVSEDEAKKLREEAGYSSEGVTGGISVELLETGTCSSQKDK</sequence>
<dbReference type="EMBL" id="QGTQ01000025">
    <property type="protein sequence ID" value="PWV95700.1"/>
    <property type="molecule type" value="Genomic_DNA"/>
</dbReference>
<dbReference type="AlphaFoldDB" id="A0A2V2YNX7"/>
<keyword evidence="2" id="KW-1185">Reference proteome</keyword>
<dbReference type="RefSeq" id="WP_110046318.1">
    <property type="nucleotide sequence ID" value="NZ_CP054613.1"/>
</dbReference>
<name>A0A2V2YNX7_9BACL</name>
<proteinExistence type="predicted"/>
<reference evidence="1 2" key="1">
    <citation type="submission" date="2018-05" db="EMBL/GenBank/DDBJ databases">
        <title>Genomic Encyclopedia of Type Strains, Phase III (KMG-III): the genomes of soil and plant-associated and newly described type strains.</title>
        <authorList>
            <person name="Whitman W."/>
        </authorList>
    </citation>
    <scope>NUCLEOTIDE SEQUENCE [LARGE SCALE GENOMIC DNA]</scope>
    <source>
        <strain evidence="1 2">CECT 5696</strain>
    </source>
</reference>
<accession>A0A2V2YNX7</accession>